<reference evidence="1" key="1">
    <citation type="submission" date="2021-03" db="EMBL/GenBank/DDBJ databases">
        <title>Draft genome sequence of rust myrtle Austropuccinia psidii MF-1, a brazilian biotype.</title>
        <authorList>
            <person name="Quecine M.C."/>
            <person name="Pachon D.M.R."/>
            <person name="Bonatelli M.L."/>
            <person name="Correr F.H."/>
            <person name="Franceschini L.M."/>
            <person name="Leite T.F."/>
            <person name="Margarido G.R.A."/>
            <person name="Almeida C.A."/>
            <person name="Ferrarezi J.A."/>
            <person name="Labate C.A."/>
        </authorList>
    </citation>
    <scope>NUCLEOTIDE SEQUENCE</scope>
    <source>
        <strain evidence="1">MF-1</strain>
    </source>
</reference>
<sequence>MDLKPPEENYSGISEDYLNLFQEETGSIHNIEKAVRKKETKDYSIRPLTKRKIKGLENENAKLIEYVIDQVEQKNMKKRIKQRMEKDPEEGKFVESEDDLTLYQQNNLNWEDKYKQGRRFEDLEEGGLSHNTPRLAGLSILEPNPQEFYYAYEKICFLSNI</sequence>
<dbReference type="EMBL" id="AVOT02003234">
    <property type="protein sequence ID" value="MBW0472887.1"/>
    <property type="molecule type" value="Genomic_DNA"/>
</dbReference>
<accession>A0A9Q3GN63</accession>
<organism evidence="1 2">
    <name type="scientific">Austropuccinia psidii MF-1</name>
    <dbReference type="NCBI Taxonomy" id="1389203"/>
    <lineage>
        <taxon>Eukaryota</taxon>
        <taxon>Fungi</taxon>
        <taxon>Dikarya</taxon>
        <taxon>Basidiomycota</taxon>
        <taxon>Pucciniomycotina</taxon>
        <taxon>Pucciniomycetes</taxon>
        <taxon>Pucciniales</taxon>
        <taxon>Sphaerophragmiaceae</taxon>
        <taxon>Austropuccinia</taxon>
    </lineage>
</organism>
<comment type="caution">
    <text evidence="1">The sequence shown here is derived from an EMBL/GenBank/DDBJ whole genome shotgun (WGS) entry which is preliminary data.</text>
</comment>
<protein>
    <submittedName>
        <fullName evidence="1">Uncharacterized protein</fullName>
    </submittedName>
</protein>
<evidence type="ECO:0000313" key="2">
    <source>
        <dbReference type="Proteomes" id="UP000765509"/>
    </source>
</evidence>
<name>A0A9Q3GN63_9BASI</name>
<proteinExistence type="predicted"/>
<gene>
    <name evidence="1" type="ORF">O181_012602</name>
</gene>
<dbReference type="AlphaFoldDB" id="A0A9Q3GN63"/>
<evidence type="ECO:0000313" key="1">
    <source>
        <dbReference type="EMBL" id="MBW0472887.1"/>
    </source>
</evidence>
<keyword evidence="2" id="KW-1185">Reference proteome</keyword>
<dbReference type="Proteomes" id="UP000765509">
    <property type="component" value="Unassembled WGS sequence"/>
</dbReference>